<proteinExistence type="predicted"/>
<dbReference type="AlphaFoldDB" id="A0A0L0F5U2"/>
<dbReference type="GeneID" id="25915946"/>
<name>A0A0L0F5U2_9EUKA</name>
<dbReference type="Proteomes" id="UP000054560">
    <property type="component" value="Unassembled WGS sequence"/>
</dbReference>
<dbReference type="Gene3D" id="2.60.120.260">
    <property type="entry name" value="Galactose-binding domain-like"/>
    <property type="match status" value="1"/>
</dbReference>
<protein>
    <submittedName>
        <fullName evidence="1">Uncharacterized protein</fullName>
    </submittedName>
</protein>
<sequence>FDNNDVFVVEDKNLVLDSSFEEETGDWYDCGRNGFEYYYLEGRTGNQSARVNGAGEGISDWHGYVQNY</sequence>
<keyword evidence="2" id="KW-1185">Reference proteome</keyword>
<organism evidence="1 2">
    <name type="scientific">Sphaeroforma arctica JP610</name>
    <dbReference type="NCBI Taxonomy" id="667725"/>
    <lineage>
        <taxon>Eukaryota</taxon>
        <taxon>Ichthyosporea</taxon>
        <taxon>Ichthyophonida</taxon>
        <taxon>Sphaeroforma</taxon>
    </lineage>
</organism>
<reference evidence="1 2" key="1">
    <citation type="submission" date="2011-02" db="EMBL/GenBank/DDBJ databases">
        <title>The Genome Sequence of Sphaeroforma arctica JP610.</title>
        <authorList>
            <consortium name="The Broad Institute Genome Sequencing Platform"/>
            <person name="Russ C."/>
            <person name="Cuomo C."/>
            <person name="Young S.K."/>
            <person name="Zeng Q."/>
            <person name="Gargeya S."/>
            <person name="Alvarado L."/>
            <person name="Berlin A."/>
            <person name="Chapman S.B."/>
            <person name="Chen Z."/>
            <person name="Freedman E."/>
            <person name="Gellesch M."/>
            <person name="Goldberg J."/>
            <person name="Griggs A."/>
            <person name="Gujja S."/>
            <person name="Heilman E."/>
            <person name="Heiman D."/>
            <person name="Howarth C."/>
            <person name="Mehta T."/>
            <person name="Neiman D."/>
            <person name="Pearson M."/>
            <person name="Roberts A."/>
            <person name="Saif S."/>
            <person name="Shea T."/>
            <person name="Shenoy N."/>
            <person name="Sisk P."/>
            <person name="Stolte C."/>
            <person name="Sykes S."/>
            <person name="White J."/>
            <person name="Yandava C."/>
            <person name="Burger G."/>
            <person name="Gray M.W."/>
            <person name="Holland P.W.H."/>
            <person name="King N."/>
            <person name="Lang F.B.F."/>
            <person name="Roger A.J."/>
            <person name="Ruiz-Trillo I."/>
            <person name="Haas B."/>
            <person name="Nusbaum C."/>
            <person name="Birren B."/>
        </authorList>
    </citation>
    <scope>NUCLEOTIDE SEQUENCE [LARGE SCALE GENOMIC DNA]</scope>
    <source>
        <strain evidence="1 2">JP610</strain>
    </source>
</reference>
<dbReference type="RefSeq" id="XP_014145911.1">
    <property type="nucleotide sequence ID" value="XM_014290436.1"/>
</dbReference>
<accession>A0A0L0F5U2</accession>
<gene>
    <name evidence="1" type="ORF">SARC_15442</name>
</gene>
<feature type="non-terminal residue" evidence="1">
    <location>
        <position position="1"/>
    </location>
</feature>
<evidence type="ECO:0000313" key="1">
    <source>
        <dbReference type="EMBL" id="KNC72009.1"/>
    </source>
</evidence>
<dbReference type="EMBL" id="KQ247721">
    <property type="protein sequence ID" value="KNC72009.1"/>
    <property type="molecule type" value="Genomic_DNA"/>
</dbReference>
<evidence type="ECO:0000313" key="2">
    <source>
        <dbReference type="Proteomes" id="UP000054560"/>
    </source>
</evidence>